<gene>
    <name evidence="9" type="ORF">fugu_000746</name>
</gene>
<evidence type="ECO:0000313" key="10">
    <source>
        <dbReference type="Proteomes" id="UP000516260"/>
    </source>
</evidence>
<dbReference type="Pfam" id="PF07679">
    <property type="entry name" value="I-set"/>
    <property type="match status" value="9"/>
</dbReference>
<dbReference type="InterPro" id="IPR013098">
    <property type="entry name" value="Ig_I-set"/>
</dbReference>
<evidence type="ECO:0000313" key="9">
    <source>
        <dbReference type="EMBL" id="TNN03717.1"/>
    </source>
</evidence>
<evidence type="ECO:0000256" key="5">
    <source>
        <dbReference type="ARBA" id="ARBA00023157"/>
    </source>
</evidence>
<dbReference type="PRINTS" id="PR00014">
    <property type="entry name" value="FNTYPEIII"/>
</dbReference>
<feature type="domain" description="Fibronectin type-III" evidence="8">
    <location>
        <begin position="540"/>
        <end position="636"/>
    </location>
</feature>
<dbReference type="InterPro" id="IPR013783">
    <property type="entry name" value="Ig-like_fold"/>
</dbReference>
<feature type="domain" description="Ig-like" evidence="7">
    <location>
        <begin position="1425"/>
        <end position="1513"/>
    </location>
</feature>
<protein>
    <recommendedName>
        <fullName evidence="11">Titin</fullName>
    </recommendedName>
</protein>
<dbReference type="FunFam" id="2.60.40.10:FF:000135">
    <property type="entry name" value="Titin a"/>
    <property type="match status" value="1"/>
</dbReference>
<dbReference type="Proteomes" id="UP000516260">
    <property type="component" value="Chromosome 1"/>
</dbReference>
<reference evidence="9 10" key="1">
    <citation type="submission" date="2019-04" db="EMBL/GenBank/DDBJ databases">
        <title>The sequence and de novo assembly of Takifugu bimaculatus genome using PacBio and Hi-C technologies.</title>
        <authorList>
            <person name="Xu P."/>
            <person name="Liu B."/>
            <person name="Zhou Z."/>
        </authorList>
    </citation>
    <scope>NUCLEOTIDE SEQUENCE [LARGE SCALE GENOMIC DNA]</scope>
    <source>
        <strain evidence="9">TB-2018</strain>
        <tissue evidence="9">Muscle</tissue>
    </source>
</reference>
<dbReference type="SMART" id="SM00409">
    <property type="entry name" value="IG"/>
    <property type="match status" value="9"/>
</dbReference>
<dbReference type="SUPFAM" id="SSF49265">
    <property type="entry name" value="Fibronectin type III"/>
    <property type="match status" value="7"/>
</dbReference>
<feature type="domain" description="Fibronectin type-III" evidence="8">
    <location>
        <begin position="1"/>
        <end position="82"/>
    </location>
</feature>
<feature type="domain" description="Fibronectin type-III" evidence="8">
    <location>
        <begin position="839"/>
        <end position="933"/>
    </location>
</feature>
<dbReference type="InterPro" id="IPR036179">
    <property type="entry name" value="Ig-like_dom_sf"/>
</dbReference>
<evidence type="ECO:0000256" key="6">
    <source>
        <dbReference type="ARBA" id="ARBA00023319"/>
    </source>
</evidence>
<dbReference type="InterPro" id="IPR003961">
    <property type="entry name" value="FN3_dom"/>
</dbReference>
<dbReference type="InterPro" id="IPR003599">
    <property type="entry name" value="Ig_sub"/>
</dbReference>
<feature type="domain" description="Fibronectin type-III" evidence="8">
    <location>
        <begin position="934"/>
        <end position="1029"/>
    </location>
</feature>
<dbReference type="SMART" id="SM00408">
    <property type="entry name" value="IGc2"/>
    <property type="match status" value="8"/>
</dbReference>
<dbReference type="GO" id="GO:0031672">
    <property type="term" value="C:A band"/>
    <property type="evidence" value="ECO:0007669"/>
    <property type="project" value="UniProtKB-ARBA"/>
</dbReference>
<evidence type="ECO:0000259" key="8">
    <source>
        <dbReference type="PROSITE" id="PS50853"/>
    </source>
</evidence>
<keyword evidence="6" id="KW-0393">Immunoglobulin domain</keyword>
<evidence type="ECO:0000256" key="1">
    <source>
        <dbReference type="ARBA" id="ARBA00004496"/>
    </source>
</evidence>
<feature type="domain" description="Ig-like" evidence="7">
    <location>
        <begin position="514"/>
        <end position="602"/>
    </location>
</feature>
<dbReference type="CDD" id="cd00096">
    <property type="entry name" value="Ig"/>
    <property type="match status" value="1"/>
</dbReference>
<dbReference type="FunFam" id="2.60.40.10:FF:000002">
    <property type="entry name" value="Titin a"/>
    <property type="match status" value="2"/>
</dbReference>
<feature type="domain" description="Fibronectin type-III" evidence="8">
    <location>
        <begin position="1719"/>
        <end position="1814"/>
    </location>
</feature>
<feature type="domain" description="Ig-like" evidence="7">
    <location>
        <begin position="1817"/>
        <end position="1910"/>
    </location>
</feature>
<feature type="domain" description="Fibronectin type-III" evidence="8">
    <location>
        <begin position="1325"/>
        <end position="1420"/>
    </location>
</feature>
<dbReference type="PANTHER" id="PTHR14340">
    <property type="entry name" value="MICROFIBRIL-ASSOCIATED GLYCOPROTEIN 3"/>
    <property type="match status" value="1"/>
</dbReference>
<dbReference type="FunFam" id="2.60.40.10:FF:000003">
    <property type="entry name" value="Titin isoform E"/>
    <property type="match status" value="1"/>
</dbReference>
<dbReference type="FunFam" id="2.60.40.10:FF:000983">
    <property type="entry name" value="titin isoform X1"/>
    <property type="match status" value="1"/>
</dbReference>
<dbReference type="Gene3D" id="2.60.40.10">
    <property type="entry name" value="Immunoglobulins"/>
    <property type="match status" value="20"/>
</dbReference>
<feature type="domain" description="Fibronectin type-III" evidence="8">
    <location>
        <begin position="740"/>
        <end position="833"/>
    </location>
</feature>
<dbReference type="FunFam" id="2.60.40.10:FF:000012">
    <property type="entry name" value="titin isoform X1"/>
    <property type="match status" value="1"/>
</dbReference>
<dbReference type="CDD" id="cd00063">
    <property type="entry name" value="FN3"/>
    <property type="match status" value="12"/>
</dbReference>
<keyword evidence="10" id="KW-1185">Reference proteome</keyword>
<feature type="domain" description="Fibronectin type-III" evidence="8">
    <location>
        <begin position="1130"/>
        <end position="1219"/>
    </location>
</feature>
<proteinExistence type="inferred from homology"/>
<dbReference type="FunFam" id="2.60.40.10:FF:000011">
    <property type="entry name" value="Titin b"/>
    <property type="match status" value="1"/>
</dbReference>
<keyword evidence="5" id="KW-1015">Disulfide bond</keyword>
<feature type="domain" description="Ig-like" evidence="7">
    <location>
        <begin position="137"/>
        <end position="253"/>
    </location>
</feature>
<name>A0A4Z2CHK4_9TELE</name>
<dbReference type="FunFam" id="2.60.40.10:FF:000031">
    <property type="entry name" value="Myosin-binding protein C, slow type"/>
    <property type="match status" value="1"/>
</dbReference>
<comment type="subcellular location">
    <subcellularLocation>
        <location evidence="1">Cytoplasm</location>
    </subcellularLocation>
</comment>
<feature type="domain" description="Fibronectin type-III" evidence="8">
    <location>
        <begin position="421"/>
        <end position="510"/>
    </location>
</feature>
<dbReference type="SUPFAM" id="SSF48726">
    <property type="entry name" value="Immunoglobulin"/>
    <property type="match status" value="8"/>
</dbReference>
<feature type="domain" description="Fibronectin type-III" evidence="8">
    <location>
        <begin position="88"/>
        <end position="182"/>
    </location>
</feature>
<evidence type="ECO:0000256" key="4">
    <source>
        <dbReference type="ARBA" id="ARBA00022737"/>
    </source>
</evidence>
<organism evidence="9 10">
    <name type="scientific">Takifugu bimaculatus</name>
    <dbReference type="NCBI Taxonomy" id="433685"/>
    <lineage>
        <taxon>Eukaryota</taxon>
        <taxon>Metazoa</taxon>
        <taxon>Chordata</taxon>
        <taxon>Craniata</taxon>
        <taxon>Vertebrata</taxon>
        <taxon>Euteleostomi</taxon>
        <taxon>Actinopterygii</taxon>
        <taxon>Neopterygii</taxon>
        <taxon>Teleostei</taxon>
        <taxon>Neoteleostei</taxon>
        <taxon>Acanthomorphata</taxon>
        <taxon>Eupercaria</taxon>
        <taxon>Tetraodontiformes</taxon>
        <taxon>Tetradontoidea</taxon>
        <taxon>Tetraodontidae</taxon>
        <taxon>Takifugu</taxon>
    </lineage>
</organism>
<feature type="domain" description="Fibronectin type-III" evidence="8">
    <location>
        <begin position="1223"/>
        <end position="1319"/>
    </location>
</feature>
<evidence type="ECO:0000256" key="3">
    <source>
        <dbReference type="ARBA" id="ARBA00022490"/>
    </source>
</evidence>
<dbReference type="InterPro" id="IPR003598">
    <property type="entry name" value="Ig_sub2"/>
</dbReference>
<dbReference type="Pfam" id="PF00041">
    <property type="entry name" value="fn3"/>
    <property type="match status" value="9"/>
</dbReference>
<dbReference type="SMART" id="SM00060">
    <property type="entry name" value="FN3"/>
    <property type="match status" value="12"/>
</dbReference>
<dbReference type="FunFam" id="2.60.40.10:FF:001399">
    <property type="entry name" value="Titin a"/>
    <property type="match status" value="1"/>
</dbReference>
<feature type="domain" description="Ig-like" evidence="7">
    <location>
        <begin position="1914"/>
        <end position="2007"/>
    </location>
</feature>
<dbReference type="FunFam" id="2.60.40.10:FF:001229">
    <property type="entry name" value="titin isoform X1"/>
    <property type="match status" value="1"/>
</dbReference>
<dbReference type="PROSITE" id="PS50835">
    <property type="entry name" value="IG_LIKE"/>
    <property type="match status" value="6"/>
</dbReference>
<feature type="non-terminal residue" evidence="9">
    <location>
        <position position="2007"/>
    </location>
</feature>
<dbReference type="FunFam" id="2.60.40.10:FF:000147">
    <property type="entry name" value="Myosin light chain kinase"/>
    <property type="match status" value="1"/>
</dbReference>
<feature type="domain" description="Ig-like" evidence="7">
    <location>
        <begin position="293"/>
        <end position="384"/>
    </location>
</feature>
<dbReference type="PROSITE" id="PS50853">
    <property type="entry name" value="FN3"/>
    <property type="match status" value="12"/>
</dbReference>
<comment type="caution">
    <text evidence="9">The sequence shown here is derived from an EMBL/GenBank/DDBJ whole genome shotgun (WGS) entry which is preliminary data.</text>
</comment>
<comment type="similarity">
    <text evidence="2">Belongs to the protein kinase superfamily. CAMK Ser/Thr protein kinase family.</text>
</comment>
<keyword evidence="4" id="KW-0677">Repeat</keyword>
<dbReference type="FunFam" id="2.60.40.10:FF:000127">
    <property type="entry name" value="titin isoform X1"/>
    <property type="match status" value="1"/>
</dbReference>
<dbReference type="FunFam" id="2.60.40.10:FF:000673">
    <property type="entry name" value="Titin a"/>
    <property type="match status" value="1"/>
</dbReference>
<dbReference type="InterPro" id="IPR036116">
    <property type="entry name" value="FN3_sf"/>
</dbReference>
<evidence type="ECO:0000259" key="7">
    <source>
        <dbReference type="PROSITE" id="PS50835"/>
    </source>
</evidence>
<dbReference type="FunFam" id="2.60.40.10:FF:001365">
    <property type="entry name" value="titin isoform X1"/>
    <property type="match status" value="1"/>
</dbReference>
<dbReference type="PANTHER" id="PTHR14340:SF13">
    <property type="entry name" value="TITIN"/>
    <property type="match status" value="1"/>
</dbReference>
<keyword evidence="3" id="KW-0963">Cytoplasm</keyword>
<evidence type="ECO:0000256" key="2">
    <source>
        <dbReference type="ARBA" id="ARBA00006692"/>
    </source>
</evidence>
<sequence length="2007" mass="223516">MTVIWERPALDGGSDIDGYYLEKREKKSLQWFKVVKGTIRDTRQKVSSLVENNEYQFRVCAVNKAGAGNYSEASELYRAYDPIDLPGEPSKLRVVDSTKSSITLGWEKPIYDGGSEVTHYVLDQMNAEDREWITINPQVKTCEYVVSHLKPGTYYFFRVSAVNCKGKGEDIKMYQPVQAKDILATTLTGELAVRIGQNIHIELPFKGKPRPAISWLKDNLPLKESEKIRFRTTDNKTAVTVRGAKKEHAGQYTLVLDNRIIKNYFDINVITLGPPSVPVGPIHFDEIKAQISPEIEWSPDQLLTLRAGENVKLSCSITGRPVPQVVWYKDGKEIDKRIMIDIEISTDIGTSSLFIRDADRNHRGLYTVEAKNSSGTKKADVNVRVQAPPKAELDSKLVGETVTVTAGSDLVLDGAVATPSQPGTPETTAVGKEHVIIEWLKPESDGGSELSNYIVDKREKSSTSKALKTNEYVATGLAANKKYRFRVAALNSNGTGEFSDPSSEAEPLEKIEMPDLELADDLKKTVCLRSGGTLRLMVFVTGRPTPVVAWRKTGVELQTRGYIETTDSYTCLMVEKVTRYDSGKWSTVATTKASVSQYTILSLMEKDQYLFRVRATNSRGSSEPMDTVTPVTIQDIKVSPKIDLTSIPQKIVYVHHGKPIDLSIPIKAKPQPVCSWYFGGVKLKDSLDRIKIDSNGNYSHLVIRDATINDTGDYTLEVKNAVGMATEVIKVIILDKPDIPIGPVKIEEVSGASVTVSWEPPEKDGGANVSGYVVEQREAHRPGWSTVSESVTRPCFKFTRLVEGTEYVFRVAAMNRFGVGGFLQSPVVECKSPETIPGPPSTPEVLDVTHEGMTLTWRPPEDNGGSSISGYIIERKEAKSDRWLRINKNYVTMTRYRSSGLIEGLEYEYRITAVNSRGAGKPSENSAITSLQGHQFSPELQTVPGPQSLSAGCHQRKRVVLLSPGYLIEMQKVDQVDWTMCNTTPTKLCEYTLTHMPQGAEYKFRVLACNAGGCGEPAEIPGVVKVQEMLVYPDYKLDGQYEEGYVVRQGGVIRLSVPIVGKPIPTCKWTKDGLDISHRAMIASYDDITELVIKEAHKDDSGTYDLVLENKCGRKVLYIKVKVIGRPDIPEGPLEFDDIQARSVRTTAAPTSLGTSWKGEKCRRRPGVQVDARVTETSLVVKGLKENVEYHFKVSAENQFGVSRSLKSDNAVIPKTPLCPPEPPSNPPEIMDVTKSTVSLSWARPRDDGGSRVTGYYVERREVSTEKWVRHNKTHITTTMYNVTGLIPDAEYMFRVVAQNDIGQSESGPVSESVVCKDPFDKPSQPGEIDIVSVTKDSITIHWLRPEHDGGKEIQGYWIEFRKAGDSAWKKCNKERSKDRQFTMGGLMEATEYEFRIFAENEAGLSRPRRTPMGIKTKLSVGEAPALREEIQDSTTKLGESGMLTCGIIGRPLPEIKWYRYGRELIQSRKYKMSSDGRNHSLSILTDEQEDEGLYTCRAINEAGEIETSGKLRLQAAPQFHPGFPLKEKYYAGAGTSLRLHVVYIGRPIPQIMWFYGKKPLNPSENVIIENTESYTHLVVRNVQRKSNAGRYKVQLSNAFGTIDTALRVEIQDKPCIPEGPIVVDALLKNSLIISWKAPKDDGGSMITNYIVEKREAKEGEQWNLVSSSVSGTTVRVPNVTENAGYYFRVSAQNQYGVSESLEIPSVVIIKSPFDKPGIPQQPFIISSTKDSCVVCWKAPSSDGGAKISSYYLEKREKRQNKWMSVTTKKMVETSYEVTGLIEGFEYEFRVKCENLGGESDWSEISESVIPKSDQSPRAPVFREEIRDMIVKYHANATFVTKVVGHPKPTVKWYRSGKEILADGSKIKAQEFKGGYYQLVITNADENDATVYQVRATNSSGSVSMTANLEVEVPAKIHLPKELQGMGAVHCARGDRVTIKIPISGKPEPAVTWQKGQEILSNSPYHQVITTRSFTSLVFQKGMQRKDSGYYIITAKNRFGSDKQTIE</sequence>
<dbReference type="FunFam" id="2.60.40.10:FF:000034">
    <property type="entry name" value="Titin isoform A"/>
    <property type="match status" value="1"/>
</dbReference>
<dbReference type="EMBL" id="SWLE01000001">
    <property type="protein sequence ID" value="TNN03717.1"/>
    <property type="molecule type" value="Genomic_DNA"/>
</dbReference>
<evidence type="ECO:0008006" key="11">
    <source>
        <dbReference type="Google" id="ProtNLM"/>
    </source>
</evidence>
<dbReference type="InterPro" id="IPR007110">
    <property type="entry name" value="Ig-like_dom"/>
</dbReference>
<accession>A0A4Z2CHK4</accession>
<feature type="domain" description="Fibronectin type-III" evidence="8">
    <location>
        <begin position="1617"/>
        <end position="1713"/>
    </location>
</feature>